<dbReference type="SMART" id="SM00086">
    <property type="entry name" value="PAC"/>
    <property type="match status" value="1"/>
</dbReference>
<dbReference type="Gene3D" id="3.30.450.20">
    <property type="entry name" value="PAS domain"/>
    <property type="match status" value="2"/>
</dbReference>
<dbReference type="Gene3D" id="3.40.50.2300">
    <property type="match status" value="1"/>
</dbReference>
<dbReference type="SUPFAM" id="SSF52172">
    <property type="entry name" value="CheY-like"/>
    <property type="match status" value="1"/>
</dbReference>
<dbReference type="PROSITE" id="PS50883">
    <property type="entry name" value="EAL"/>
    <property type="match status" value="1"/>
</dbReference>
<feature type="domain" description="GGDEF" evidence="6">
    <location>
        <begin position="292"/>
        <end position="421"/>
    </location>
</feature>
<dbReference type="InterPro" id="IPR052155">
    <property type="entry name" value="Biofilm_reg_signaling"/>
</dbReference>
<feature type="domain" description="PAS" evidence="3">
    <location>
        <begin position="19"/>
        <end position="89"/>
    </location>
</feature>
<name>A0ABX7WD60_9GAMM</name>
<dbReference type="InterPro" id="IPR035965">
    <property type="entry name" value="PAS-like_dom_sf"/>
</dbReference>
<dbReference type="EMBL" id="CP053383">
    <property type="protein sequence ID" value="QTP58341.1"/>
    <property type="molecule type" value="Genomic_DNA"/>
</dbReference>
<dbReference type="SMART" id="SM00052">
    <property type="entry name" value="EAL"/>
    <property type="match status" value="1"/>
</dbReference>
<dbReference type="Pfam" id="PF08448">
    <property type="entry name" value="PAS_4"/>
    <property type="match status" value="1"/>
</dbReference>
<feature type="domain" description="PAC" evidence="4">
    <location>
        <begin position="206"/>
        <end position="260"/>
    </location>
</feature>
<dbReference type="CDD" id="cd17569">
    <property type="entry name" value="REC_HupR-like"/>
    <property type="match status" value="1"/>
</dbReference>
<evidence type="ECO:0000259" key="3">
    <source>
        <dbReference type="PROSITE" id="PS50112"/>
    </source>
</evidence>
<dbReference type="SUPFAM" id="SSF55785">
    <property type="entry name" value="PYP-like sensor domain (PAS domain)"/>
    <property type="match status" value="2"/>
</dbReference>
<dbReference type="InterPro" id="IPR035919">
    <property type="entry name" value="EAL_sf"/>
</dbReference>
<proteinExistence type="predicted"/>
<reference evidence="7 8" key="1">
    <citation type="journal article" date="2021" name="Front. Microbiol.">
        <title>Aerobic Denitrification and Heterotrophic Sulfur Oxidation in the Genus Halomonas Revealed by Six Novel Species Characterizations and Genome-Based Analysis.</title>
        <authorList>
            <person name="Wang L."/>
            <person name="Shao Z."/>
        </authorList>
    </citation>
    <scope>NUCLEOTIDE SEQUENCE [LARGE SCALE GENOMIC DNA]</scope>
    <source>
        <strain evidence="7 8">MCCC 1A13718</strain>
    </source>
</reference>
<dbReference type="InterPro" id="IPR001610">
    <property type="entry name" value="PAC"/>
</dbReference>
<dbReference type="CDD" id="cd01948">
    <property type="entry name" value="EAL"/>
    <property type="match status" value="1"/>
</dbReference>
<evidence type="ECO:0000313" key="8">
    <source>
        <dbReference type="Proteomes" id="UP000671845"/>
    </source>
</evidence>
<dbReference type="SUPFAM" id="SSF55073">
    <property type="entry name" value="Nucleotide cyclase"/>
    <property type="match status" value="1"/>
</dbReference>
<dbReference type="PROSITE" id="PS50887">
    <property type="entry name" value="GGDEF"/>
    <property type="match status" value="1"/>
</dbReference>
<evidence type="ECO:0000259" key="6">
    <source>
        <dbReference type="PROSITE" id="PS50887"/>
    </source>
</evidence>
<dbReference type="InterPro" id="IPR011006">
    <property type="entry name" value="CheY-like_superfamily"/>
</dbReference>
<dbReference type="InterPro" id="IPR000700">
    <property type="entry name" value="PAS-assoc_C"/>
</dbReference>
<dbReference type="SMART" id="SM00448">
    <property type="entry name" value="REC"/>
    <property type="match status" value="1"/>
</dbReference>
<feature type="domain" description="Response regulatory" evidence="2">
    <location>
        <begin position="701"/>
        <end position="816"/>
    </location>
</feature>
<dbReference type="NCBIfam" id="TIGR00254">
    <property type="entry name" value="GGDEF"/>
    <property type="match status" value="1"/>
</dbReference>
<dbReference type="InterPro" id="IPR001789">
    <property type="entry name" value="Sig_transdc_resp-reg_receiver"/>
</dbReference>
<organism evidence="7 8">
    <name type="scientific">Halomonas sulfidivorans</name>
    <dbReference type="NCBI Taxonomy" id="2733488"/>
    <lineage>
        <taxon>Bacteria</taxon>
        <taxon>Pseudomonadati</taxon>
        <taxon>Pseudomonadota</taxon>
        <taxon>Gammaproteobacteria</taxon>
        <taxon>Oceanospirillales</taxon>
        <taxon>Halomonadaceae</taxon>
        <taxon>Halomonas</taxon>
    </lineage>
</organism>
<dbReference type="SMART" id="SM00091">
    <property type="entry name" value="PAS"/>
    <property type="match status" value="2"/>
</dbReference>
<evidence type="ECO:0000259" key="5">
    <source>
        <dbReference type="PROSITE" id="PS50883"/>
    </source>
</evidence>
<dbReference type="Gene3D" id="3.30.70.270">
    <property type="match status" value="1"/>
</dbReference>
<dbReference type="InterPro" id="IPR013656">
    <property type="entry name" value="PAS_4"/>
</dbReference>
<dbReference type="NCBIfam" id="TIGR00229">
    <property type="entry name" value="sensory_box"/>
    <property type="match status" value="2"/>
</dbReference>
<feature type="domain" description="PAS" evidence="3">
    <location>
        <begin position="132"/>
        <end position="181"/>
    </location>
</feature>
<feature type="modified residue" description="4-aspartylphosphate" evidence="1">
    <location>
        <position position="750"/>
    </location>
</feature>
<sequence>MSDSRQDLLDRCRQRVAYLEARLTGLLDSITDGFLMLDREWRFTYLNPAAERIIGKTEGELLDQVLWDAFPGAQGTRFEEEYRRAMSESVSVAFEAYYDELDLWLEVHAYPSDEGLAIYFQDIGQRKRADNRLRILERSIESSVNGVVIADALAPDQPIVYVNAAFERITGYSRDEVLGRNCRFLQGEQPDPCARQQIRDELEAQRDIHVTLCNYRKDGTPFWNDLHISPVLDENQDVTHFIGILNDISTQREYESRLAYHADHDALTGLANRSLLERRLQQSCFLPPGHTRRSALLYIDLDDFQSINDSLGHELGDRVLVEVAARLVQQVRRRDTVARLGGDAFVVLLPEPDDVAGVAERLLTTIASPYHFGEHELHFTASIGIAVYDGEGPPARMIQQADLAMYQAKRRGRNTYDWFSLELNTRVSQRVELRSALQRAIDEQQFELLYQPQIHGTSGRIVGCEALIRWRHPQRGFIPPAEFIGLAEDTGQIIAINEWVVRTACRDNRRLNDHDIGKYPIAVNISPMQFHRSGFAEGILKILEEVDLPPALLELELTENILMEGTDKAIETLTTLRRHGIAVAIDDFGTGFSSLSYLKHLPIDKIKIDRSFISEVISDHRDAAIVQGIIAMANQLQLKVVAEGVETQAHYAYLSKHLCDLFQGFYFARPMPFEELLPFLQDHHAATKDLRPDDHGVIAPTILLVDDEPNVLQALKRTLRRDGYHILTAGSARDAFDLLATQEVVLVISDQRMPEMNGTEFLKRVKALYPQTLQILLSGYTDLQTITTAVNEGGIYKFLTKPWDDDELRVIVQQAVREAAIQNARSRRQGRDGPPEGNV</sequence>
<dbReference type="CDD" id="cd01949">
    <property type="entry name" value="GGDEF"/>
    <property type="match status" value="1"/>
</dbReference>
<feature type="domain" description="EAL" evidence="5">
    <location>
        <begin position="430"/>
        <end position="684"/>
    </location>
</feature>
<accession>A0ABX7WD60</accession>
<dbReference type="Pfam" id="PF13426">
    <property type="entry name" value="PAS_9"/>
    <property type="match status" value="1"/>
</dbReference>
<protein>
    <submittedName>
        <fullName evidence="7">EAL domain-containing protein</fullName>
    </submittedName>
</protein>
<dbReference type="InterPro" id="IPR001633">
    <property type="entry name" value="EAL_dom"/>
</dbReference>
<dbReference type="PANTHER" id="PTHR44757:SF2">
    <property type="entry name" value="BIOFILM ARCHITECTURE MAINTENANCE PROTEIN MBAA"/>
    <property type="match status" value="1"/>
</dbReference>
<evidence type="ECO:0000256" key="1">
    <source>
        <dbReference type="PROSITE-ProRule" id="PRU00169"/>
    </source>
</evidence>
<dbReference type="InterPro" id="IPR029787">
    <property type="entry name" value="Nucleotide_cyclase"/>
</dbReference>
<dbReference type="RefSeq" id="WP_209477048.1">
    <property type="nucleotide sequence ID" value="NZ_CP053383.1"/>
</dbReference>
<keyword evidence="8" id="KW-1185">Reference proteome</keyword>
<evidence type="ECO:0000259" key="2">
    <source>
        <dbReference type="PROSITE" id="PS50110"/>
    </source>
</evidence>
<dbReference type="InterPro" id="IPR000160">
    <property type="entry name" value="GGDEF_dom"/>
</dbReference>
<dbReference type="PROSITE" id="PS50110">
    <property type="entry name" value="RESPONSE_REGULATORY"/>
    <property type="match status" value="1"/>
</dbReference>
<dbReference type="PANTHER" id="PTHR44757">
    <property type="entry name" value="DIGUANYLATE CYCLASE DGCP"/>
    <property type="match status" value="1"/>
</dbReference>
<dbReference type="InterPro" id="IPR000014">
    <property type="entry name" value="PAS"/>
</dbReference>
<gene>
    <name evidence="7" type="ORF">HNO53_06215</name>
</gene>
<dbReference type="PROSITE" id="PS50112">
    <property type="entry name" value="PAS"/>
    <property type="match status" value="2"/>
</dbReference>
<dbReference type="Pfam" id="PF00990">
    <property type="entry name" value="GGDEF"/>
    <property type="match status" value="1"/>
</dbReference>
<keyword evidence="1" id="KW-0597">Phosphoprotein</keyword>
<dbReference type="CDD" id="cd00130">
    <property type="entry name" value="PAS"/>
    <property type="match status" value="2"/>
</dbReference>
<dbReference type="InterPro" id="IPR043128">
    <property type="entry name" value="Rev_trsase/Diguanyl_cyclase"/>
</dbReference>
<dbReference type="Gene3D" id="3.20.20.450">
    <property type="entry name" value="EAL domain"/>
    <property type="match status" value="1"/>
</dbReference>
<dbReference type="Pfam" id="PF00563">
    <property type="entry name" value="EAL"/>
    <property type="match status" value="1"/>
</dbReference>
<dbReference type="SMART" id="SM00267">
    <property type="entry name" value="GGDEF"/>
    <property type="match status" value="1"/>
</dbReference>
<dbReference type="SUPFAM" id="SSF141868">
    <property type="entry name" value="EAL domain-like"/>
    <property type="match status" value="1"/>
</dbReference>
<dbReference type="PROSITE" id="PS50113">
    <property type="entry name" value="PAC"/>
    <property type="match status" value="1"/>
</dbReference>
<evidence type="ECO:0000259" key="4">
    <source>
        <dbReference type="PROSITE" id="PS50113"/>
    </source>
</evidence>
<dbReference type="Proteomes" id="UP000671845">
    <property type="component" value="Chromosome"/>
</dbReference>
<dbReference type="Pfam" id="PF00072">
    <property type="entry name" value="Response_reg"/>
    <property type="match status" value="1"/>
</dbReference>
<evidence type="ECO:0000313" key="7">
    <source>
        <dbReference type="EMBL" id="QTP58341.1"/>
    </source>
</evidence>